<dbReference type="PANTHER" id="PTHR37316:SF3">
    <property type="entry name" value="TEICHOIC ACID GLYCEROL-PHOSPHATE TRANSFERASE"/>
    <property type="match status" value="1"/>
</dbReference>
<dbReference type="GO" id="GO:0047355">
    <property type="term" value="F:CDP-glycerol glycerophosphotransferase activity"/>
    <property type="evidence" value="ECO:0007669"/>
    <property type="project" value="InterPro"/>
</dbReference>
<evidence type="ECO:0000256" key="1">
    <source>
        <dbReference type="SAM" id="MobiDB-lite"/>
    </source>
</evidence>
<dbReference type="Proteomes" id="UP000198386">
    <property type="component" value="Unassembled WGS sequence"/>
</dbReference>
<sequence>MTTRLRRLADRGSRPVFWLALRLVPPRRHAVVHGWPLLEGNVVELLPRLNERYPHDVHWLVDDDPEVARQVVRERGWNRVRVVEKSGLTAVWLALGAELTFYTHGLFTAVEPPGNRLVVNLWHGDGPKATGDAEDIRSTVVVTGARMWQRYKAETFGVSEQDVAWTGNPRSVALQRPVTDEQRARLGLDPAAALVLWLPTFRIGSNHEGRHSQDGAPLSARAELRTTRQAMGTPGVQVVVKPHPMDRDDYSSLGVGVLTDADLRRAGVALYELLGSSTALLSDTSSAWVDYVALDRPIAFVLPDVDELRENRGFNVPDLISILPGPVLRDVEDVNAWLERVARDPSDPTLRHAAERERLGVAPLGDSATRLLDWLDAYQRRRGRRPLFGSSPPAAGTETSDVAAERQDRERGAP</sequence>
<evidence type="ECO:0000313" key="3">
    <source>
        <dbReference type="Proteomes" id="UP000198386"/>
    </source>
</evidence>
<dbReference type="InterPro" id="IPR007554">
    <property type="entry name" value="Glycerophosphate_synth"/>
</dbReference>
<keyword evidence="3" id="KW-1185">Reference proteome</keyword>
<keyword evidence="2" id="KW-0808">Transferase</keyword>
<gene>
    <name evidence="2" type="ORF">SAMN04488107_4250</name>
</gene>
<proteinExistence type="predicted"/>
<dbReference type="EMBL" id="FZOH01000010">
    <property type="protein sequence ID" value="SNS90425.1"/>
    <property type="molecule type" value="Genomic_DNA"/>
</dbReference>
<dbReference type="GO" id="GO:0016020">
    <property type="term" value="C:membrane"/>
    <property type="evidence" value="ECO:0007669"/>
    <property type="project" value="InterPro"/>
</dbReference>
<organism evidence="2 3">
    <name type="scientific">Geodermatophilus saharensis</name>
    <dbReference type="NCBI Taxonomy" id="1137994"/>
    <lineage>
        <taxon>Bacteria</taxon>
        <taxon>Bacillati</taxon>
        <taxon>Actinomycetota</taxon>
        <taxon>Actinomycetes</taxon>
        <taxon>Geodermatophilales</taxon>
        <taxon>Geodermatophilaceae</taxon>
        <taxon>Geodermatophilus</taxon>
    </lineage>
</organism>
<feature type="region of interest" description="Disordered" evidence="1">
    <location>
        <begin position="384"/>
        <end position="414"/>
    </location>
</feature>
<dbReference type="AlphaFoldDB" id="A0A239IA25"/>
<protein>
    <submittedName>
        <fullName evidence="2">CDP-glycerol glycerophosphotransferase, TagB/SpsB family</fullName>
    </submittedName>
</protein>
<dbReference type="RefSeq" id="WP_176450128.1">
    <property type="nucleotide sequence ID" value="NZ_FZOH01000010.1"/>
</dbReference>
<dbReference type="PANTHER" id="PTHR37316">
    <property type="entry name" value="TEICHOIC ACID GLYCEROL-PHOSPHATE PRIMASE"/>
    <property type="match status" value="1"/>
</dbReference>
<feature type="compositionally biased region" description="Basic and acidic residues" evidence="1">
    <location>
        <begin position="403"/>
        <end position="414"/>
    </location>
</feature>
<accession>A0A239IA25</accession>
<dbReference type="InterPro" id="IPR043148">
    <property type="entry name" value="TagF_C"/>
</dbReference>
<evidence type="ECO:0000313" key="2">
    <source>
        <dbReference type="EMBL" id="SNS90425.1"/>
    </source>
</evidence>
<dbReference type="Gene3D" id="3.40.50.12580">
    <property type="match status" value="1"/>
</dbReference>
<dbReference type="InterPro" id="IPR051612">
    <property type="entry name" value="Teichoic_Acid_Biosynth"/>
</dbReference>
<dbReference type="Pfam" id="PF04464">
    <property type="entry name" value="Glyphos_transf"/>
    <property type="match status" value="1"/>
</dbReference>
<name>A0A239IA25_9ACTN</name>
<reference evidence="3" key="1">
    <citation type="submission" date="2017-06" db="EMBL/GenBank/DDBJ databases">
        <authorList>
            <person name="Varghese N."/>
            <person name="Submissions S."/>
        </authorList>
    </citation>
    <scope>NUCLEOTIDE SEQUENCE [LARGE SCALE GENOMIC DNA]</scope>
    <source>
        <strain evidence="3">DSM 45423</strain>
    </source>
</reference>
<dbReference type="SUPFAM" id="SSF53756">
    <property type="entry name" value="UDP-Glycosyltransferase/glycogen phosphorylase"/>
    <property type="match status" value="1"/>
</dbReference>